<dbReference type="AlphaFoldDB" id="A0AAV4SCE6"/>
<keyword evidence="2" id="KW-1185">Reference proteome</keyword>
<organism evidence="1 2">
    <name type="scientific">Caerostris extrusa</name>
    <name type="common">Bark spider</name>
    <name type="synonym">Caerostris bankana</name>
    <dbReference type="NCBI Taxonomy" id="172846"/>
    <lineage>
        <taxon>Eukaryota</taxon>
        <taxon>Metazoa</taxon>
        <taxon>Ecdysozoa</taxon>
        <taxon>Arthropoda</taxon>
        <taxon>Chelicerata</taxon>
        <taxon>Arachnida</taxon>
        <taxon>Araneae</taxon>
        <taxon>Araneomorphae</taxon>
        <taxon>Entelegynae</taxon>
        <taxon>Araneoidea</taxon>
        <taxon>Araneidae</taxon>
        <taxon>Caerostris</taxon>
    </lineage>
</organism>
<evidence type="ECO:0000313" key="1">
    <source>
        <dbReference type="EMBL" id="GIY32138.1"/>
    </source>
</evidence>
<gene>
    <name evidence="1" type="ORF">CEXT_538381</name>
</gene>
<accession>A0AAV4SCE6</accession>
<sequence length="110" mass="12295">MLLGVINLSPCFTCIKFLKEGSLSLHASRTRNHHCPLKKLGLQDCLMTQQDVIGPPMLESAFWTLLDHLQLGLPTENILNSTCLLVEKNRLTTLQSIRQLTCNMKTCNSG</sequence>
<reference evidence="1 2" key="1">
    <citation type="submission" date="2021-06" db="EMBL/GenBank/DDBJ databases">
        <title>Caerostris extrusa draft genome.</title>
        <authorList>
            <person name="Kono N."/>
            <person name="Arakawa K."/>
        </authorList>
    </citation>
    <scope>NUCLEOTIDE SEQUENCE [LARGE SCALE GENOMIC DNA]</scope>
</reference>
<dbReference type="EMBL" id="BPLR01009460">
    <property type="protein sequence ID" value="GIY32138.1"/>
    <property type="molecule type" value="Genomic_DNA"/>
</dbReference>
<dbReference type="Proteomes" id="UP001054945">
    <property type="component" value="Unassembled WGS sequence"/>
</dbReference>
<evidence type="ECO:0000313" key="2">
    <source>
        <dbReference type="Proteomes" id="UP001054945"/>
    </source>
</evidence>
<name>A0AAV4SCE6_CAEEX</name>
<protein>
    <submittedName>
        <fullName evidence="1">Uncharacterized protein</fullName>
    </submittedName>
</protein>
<proteinExistence type="predicted"/>
<comment type="caution">
    <text evidence="1">The sequence shown here is derived from an EMBL/GenBank/DDBJ whole genome shotgun (WGS) entry which is preliminary data.</text>
</comment>